<keyword evidence="3" id="KW-1185">Reference proteome</keyword>
<evidence type="ECO:0000313" key="3">
    <source>
        <dbReference type="Proteomes" id="UP000653411"/>
    </source>
</evidence>
<comment type="caution">
    <text evidence="2">The sequence shown here is derived from an EMBL/GenBank/DDBJ whole genome shotgun (WGS) entry which is preliminary data.</text>
</comment>
<dbReference type="Proteomes" id="UP000653411">
    <property type="component" value="Unassembled WGS sequence"/>
</dbReference>
<dbReference type="Pfam" id="PF00378">
    <property type="entry name" value="ECH_1"/>
    <property type="match status" value="1"/>
</dbReference>
<dbReference type="EMBL" id="BMML01000011">
    <property type="protein sequence ID" value="GGN19328.1"/>
    <property type="molecule type" value="Genomic_DNA"/>
</dbReference>
<protein>
    <submittedName>
        <fullName evidence="2">Enoyl-CoA hydratase</fullName>
    </submittedName>
</protein>
<name>A0A918CT07_9ACTN</name>
<dbReference type="InterPro" id="IPR014748">
    <property type="entry name" value="Enoyl-CoA_hydra_C"/>
</dbReference>
<evidence type="ECO:0000256" key="1">
    <source>
        <dbReference type="ARBA" id="ARBA00005254"/>
    </source>
</evidence>
<dbReference type="RefSeq" id="WP_189264977.1">
    <property type="nucleotide sequence ID" value="NZ_BMML01000011.1"/>
</dbReference>
<evidence type="ECO:0000313" key="2">
    <source>
        <dbReference type="EMBL" id="GGN19328.1"/>
    </source>
</evidence>
<reference evidence="2" key="1">
    <citation type="journal article" date="2014" name="Int. J. Syst. Evol. Microbiol.">
        <title>Complete genome sequence of Corynebacterium casei LMG S-19264T (=DSM 44701T), isolated from a smear-ripened cheese.</title>
        <authorList>
            <consortium name="US DOE Joint Genome Institute (JGI-PGF)"/>
            <person name="Walter F."/>
            <person name="Albersmeier A."/>
            <person name="Kalinowski J."/>
            <person name="Ruckert C."/>
        </authorList>
    </citation>
    <scope>NUCLEOTIDE SEQUENCE</scope>
    <source>
        <strain evidence="2">CGMCC 4.7110</strain>
    </source>
</reference>
<dbReference type="CDD" id="cd06558">
    <property type="entry name" value="crotonase-like"/>
    <property type="match status" value="1"/>
</dbReference>
<sequence length="264" mass="27519">MPVQHEDDVIVTRTGAVLRVTFNRPDRLNAFTIPMLDSVAATIEDSAADARVRAIVLTGAGRAFSAGADLASQGAPRGGGRPEVATIDAANRLTTAVRRVPKPVIAAVNGVAAGVGCSFAVAADLTVAKESAYFLMAFANAGLMPDGGATALLPAAVGRARAARMALLGERVSAAQAVEWGLIAASFPDEVFEGEVDRLAQRLAEGPTEAYAYTKRAINDSALAHLPHALEAEREGQSALFRTLDHAEGTAAFREKRTPRFSGV</sequence>
<accession>A0A918CT07</accession>
<dbReference type="PANTHER" id="PTHR43459:SF1">
    <property type="entry name" value="EG:BACN32G11.4 PROTEIN"/>
    <property type="match status" value="1"/>
</dbReference>
<proteinExistence type="inferred from homology"/>
<dbReference type="AlphaFoldDB" id="A0A918CT07"/>
<dbReference type="PANTHER" id="PTHR43459">
    <property type="entry name" value="ENOYL-COA HYDRATASE"/>
    <property type="match status" value="1"/>
</dbReference>
<dbReference type="InterPro" id="IPR001753">
    <property type="entry name" value="Enoyl-CoA_hydra/iso"/>
</dbReference>
<dbReference type="Gene3D" id="3.90.226.10">
    <property type="entry name" value="2-enoyl-CoA Hydratase, Chain A, domain 1"/>
    <property type="match status" value="1"/>
</dbReference>
<dbReference type="InterPro" id="IPR029045">
    <property type="entry name" value="ClpP/crotonase-like_dom_sf"/>
</dbReference>
<comment type="similarity">
    <text evidence="1">Belongs to the enoyl-CoA hydratase/isomerase family.</text>
</comment>
<organism evidence="2 3">
    <name type="scientific">Streptomyces fuscichromogenes</name>
    <dbReference type="NCBI Taxonomy" id="1324013"/>
    <lineage>
        <taxon>Bacteria</taxon>
        <taxon>Bacillati</taxon>
        <taxon>Actinomycetota</taxon>
        <taxon>Actinomycetes</taxon>
        <taxon>Kitasatosporales</taxon>
        <taxon>Streptomycetaceae</taxon>
        <taxon>Streptomyces</taxon>
    </lineage>
</organism>
<reference evidence="2" key="2">
    <citation type="submission" date="2020-09" db="EMBL/GenBank/DDBJ databases">
        <authorList>
            <person name="Sun Q."/>
            <person name="Zhou Y."/>
        </authorList>
    </citation>
    <scope>NUCLEOTIDE SEQUENCE</scope>
    <source>
        <strain evidence="2">CGMCC 4.7110</strain>
    </source>
</reference>
<dbReference type="SUPFAM" id="SSF52096">
    <property type="entry name" value="ClpP/crotonase"/>
    <property type="match status" value="1"/>
</dbReference>
<dbReference type="Gene3D" id="1.10.12.10">
    <property type="entry name" value="Lyase 2-enoyl-coa Hydratase, Chain A, domain 2"/>
    <property type="match status" value="1"/>
</dbReference>
<gene>
    <name evidence="2" type="ORF">GCM10011578_049170</name>
</gene>
<dbReference type="GO" id="GO:0003824">
    <property type="term" value="F:catalytic activity"/>
    <property type="evidence" value="ECO:0007669"/>
    <property type="project" value="UniProtKB-ARBA"/>
</dbReference>